<sequence>MYDPLPNLAKAYGMITNVEKWKKLHMHVQADIKRLVRPCKERRLVVQIMDRCRPILQALMTLQEPDSSKIIAIAKAERGFYVLNEDSFNCSTIADFIASCIQNNRALSCSVSSGLTEARLWHTRLGHARNDQRPMFNKTSDHSHIPFELVHIDLWGPYKVATRLNTRYFLTLVEDCSKSTWTILLNNKMQVLSVVKSFFNMVKKQFHADIKKLRTNNGSEFLSNDFQAYISDLGVLHYKSCVYTPQENGVVQRKHQHLLQVARSLMIQSFLPQSFWGYAVLTTTYIINRLPTSMLNWKSPYEVLCGKTADISHLRSFI</sequence>
<dbReference type="Pfam" id="PF00665">
    <property type="entry name" value="rve"/>
    <property type="match status" value="1"/>
</dbReference>
<evidence type="ECO:0000259" key="1">
    <source>
        <dbReference type="PROSITE" id="PS50994"/>
    </source>
</evidence>
<feature type="domain" description="Integrase catalytic" evidence="1">
    <location>
        <begin position="142"/>
        <end position="308"/>
    </location>
</feature>
<reference evidence="2 3" key="1">
    <citation type="submission" date="2024-01" db="EMBL/GenBank/DDBJ databases">
        <title>The complete chloroplast genome sequence of Lithospermum erythrorhizon: insights into the phylogenetic relationship among Boraginaceae species and the maternal lineages of purple gromwells.</title>
        <authorList>
            <person name="Okada T."/>
            <person name="Watanabe K."/>
        </authorList>
    </citation>
    <scope>NUCLEOTIDE SEQUENCE [LARGE SCALE GENOMIC DNA]</scope>
</reference>
<dbReference type="InterPro" id="IPR036397">
    <property type="entry name" value="RNaseH_sf"/>
</dbReference>
<comment type="caution">
    <text evidence="2">The sequence shown here is derived from an EMBL/GenBank/DDBJ whole genome shotgun (WGS) entry which is preliminary data.</text>
</comment>
<dbReference type="InterPro" id="IPR039537">
    <property type="entry name" value="Retrotran_Ty1/copia-like"/>
</dbReference>
<dbReference type="InterPro" id="IPR012337">
    <property type="entry name" value="RNaseH-like_sf"/>
</dbReference>
<dbReference type="PROSITE" id="PS50994">
    <property type="entry name" value="INTEGRASE"/>
    <property type="match status" value="1"/>
</dbReference>
<dbReference type="InterPro" id="IPR001584">
    <property type="entry name" value="Integrase_cat-core"/>
</dbReference>
<evidence type="ECO:0000313" key="3">
    <source>
        <dbReference type="Proteomes" id="UP001454036"/>
    </source>
</evidence>
<dbReference type="Gene3D" id="3.30.420.10">
    <property type="entry name" value="Ribonuclease H-like superfamily/Ribonuclease H"/>
    <property type="match status" value="1"/>
</dbReference>
<accession>A0AAV3PYL1</accession>
<dbReference type="GO" id="GO:0003676">
    <property type="term" value="F:nucleic acid binding"/>
    <property type="evidence" value="ECO:0007669"/>
    <property type="project" value="InterPro"/>
</dbReference>
<proteinExistence type="predicted"/>
<dbReference type="Proteomes" id="UP001454036">
    <property type="component" value="Unassembled WGS sequence"/>
</dbReference>
<evidence type="ECO:0000313" key="2">
    <source>
        <dbReference type="EMBL" id="GAA0156904.1"/>
    </source>
</evidence>
<dbReference type="PANTHER" id="PTHR42648">
    <property type="entry name" value="TRANSPOSASE, PUTATIVE-RELATED"/>
    <property type="match status" value="1"/>
</dbReference>
<name>A0AAV3PYL1_LITER</name>
<dbReference type="EMBL" id="BAABME010002976">
    <property type="protein sequence ID" value="GAA0156904.1"/>
    <property type="molecule type" value="Genomic_DNA"/>
</dbReference>
<dbReference type="GO" id="GO:0015074">
    <property type="term" value="P:DNA integration"/>
    <property type="evidence" value="ECO:0007669"/>
    <property type="project" value="InterPro"/>
</dbReference>
<dbReference type="SUPFAM" id="SSF53098">
    <property type="entry name" value="Ribonuclease H-like"/>
    <property type="match status" value="1"/>
</dbReference>
<organism evidence="2 3">
    <name type="scientific">Lithospermum erythrorhizon</name>
    <name type="common">Purple gromwell</name>
    <name type="synonym">Lithospermum officinale var. erythrorhizon</name>
    <dbReference type="NCBI Taxonomy" id="34254"/>
    <lineage>
        <taxon>Eukaryota</taxon>
        <taxon>Viridiplantae</taxon>
        <taxon>Streptophyta</taxon>
        <taxon>Embryophyta</taxon>
        <taxon>Tracheophyta</taxon>
        <taxon>Spermatophyta</taxon>
        <taxon>Magnoliopsida</taxon>
        <taxon>eudicotyledons</taxon>
        <taxon>Gunneridae</taxon>
        <taxon>Pentapetalae</taxon>
        <taxon>asterids</taxon>
        <taxon>lamiids</taxon>
        <taxon>Boraginales</taxon>
        <taxon>Boraginaceae</taxon>
        <taxon>Boraginoideae</taxon>
        <taxon>Lithospermeae</taxon>
        <taxon>Lithospermum</taxon>
    </lineage>
</organism>
<keyword evidence="3" id="KW-1185">Reference proteome</keyword>
<gene>
    <name evidence="2" type="ORF">LIER_14287</name>
</gene>
<dbReference type="AlphaFoldDB" id="A0AAV3PYL1"/>
<protein>
    <recommendedName>
        <fullName evidence="1">Integrase catalytic domain-containing protein</fullName>
    </recommendedName>
</protein>
<dbReference type="PANTHER" id="PTHR42648:SF31">
    <property type="entry name" value="RNA-DIRECTED DNA POLYMERASE"/>
    <property type="match status" value="1"/>
</dbReference>